<evidence type="ECO:0000313" key="2">
    <source>
        <dbReference type="Proteomes" id="UP000291920"/>
    </source>
</evidence>
<gene>
    <name evidence="1" type="ORF">PG2017B_0741</name>
</gene>
<dbReference type="EMBL" id="RYUT01000002">
    <property type="protein sequence ID" value="RYQ30931.1"/>
    <property type="molecule type" value="Genomic_DNA"/>
</dbReference>
<organism evidence="1 2">
    <name type="scientific">Bifidobacterium pseudolongum subsp. globosum</name>
    <dbReference type="NCBI Taxonomy" id="1690"/>
    <lineage>
        <taxon>Bacteria</taxon>
        <taxon>Bacillati</taxon>
        <taxon>Actinomycetota</taxon>
        <taxon>Actinomycetes</taxon>
        <taxon>Bifidobacteriales</taxon>
        <taxon>Bifidobacteriaceae</taxon>
        <taxon>Bifidobacterium</taxon>
    </lineage>
</organism>
<dbReference type="Proteomes" id="UP000291920">
    <property type="component" value="Unassembled WGS sequence"/>
</dbReference>
<comment type="caution">
    <text evidence="1">The sequence shown here is derived from an EMBL/GenBank/DDBJ whole genome shotgun (WGS) entry which is preliminary data.</text>
</comment>
<dbReference type="AlphaFoldDB" id="A0A4Q5AKQ7"/>
<dbReference type="RefSeq" id="WP_129870678.1">
    <property type="nucleotide sequence ID" value="NZ_RYUO01000002.1"/>
</dbReference>
<sequence>MTREHYSAMDILSLTEAAEVFGISVKTFKFNFRHVCHSLQKTKQGTGWVRYKDLYDALGDTPIIPAD</sequence>
<accession>A0A4Q5AKQ7</accession>
<proteinExistence type="predicted"/>
<name>A0A4Q5AKQ7_9BIFI</name>
<reference evidence="1 2" key="1">
    <citation type="submission" date="2018-12" db="EMBL/GenBank/DDBJ databases">
        <title>Unveiling genomic diversity among members of the Bifidobacterium pseudolongum species, a widely distributed gut commensal of the animal kingdom.</title>
        <authorList>
            <person name="Lugli G.A."/>
            <person name="Duranti S."/>
            <person name="Albert K."/>
            <person name="Mancabelli L."/>
            <person name="Napoli S."/>
            <person name="Viappiani A."/>
            <person name="Anzalone R."/>
            <person name="Longhi G."/>
            <person name="Milani C."/>
            <person name="Turroni F."/>
            <person name="Alessandri G."/>
            <person name="Sela D.A."/>
            <person name="Van Sinderen D."/>
            <person name="Ventura M."/>
        </authorList>
    </citation>
    <scope>NUCLEOTIDE SEQUENCE [LARGE SCALE GENOMIC DNA]</scope>
    <source>
        <strain evidence="1 2">2017B</strain>
    </source>
</reference>
<evidence type="ECO:0000313" key="1">
    <source>
        <dbReference type="EMBL" id="RYQ30931.1"/>
    </source>
</evidence>
<protein>
    <submittedName>
        <fullName evidence="1">Uncharacterized protein</fullName>
    </submittedName>
</protein>